<organism evidence="1 2">
    <name type="scientific">Salvia divinorum</name>
    <name type="common">Maria pastora</name>
    <name type="synonym">Diviner's sage</name>
    <dbReference type="NCBI Taxonomy" id="28513"/>
    <lineage>
        <taxon>Eukaryota</taxon>
        <taxon>Viridiplantae</taxon>
        <taxon>Streptophyta</taxon>
        <taxon>Embryophyta</taxon>
        <taxon>Tracheophyta</taxon>
        <taxon>Spermatophyta</taxon>
        <taxon>Magnoliopsida</taxon>
        <taxon>eudicotyledons</taxon>
        <taxon>Gunneridae</taxon>
        <taxon>Pentapetalae</taxon>
        <taxon>asterids</taxon>
        <taxon>lamiids</taxon>
        <taxon>Lamiales</taxon>
        <taxon>Lamiaceae</taxon>
        <taxon>Nepetoideae</taxon>
        <taxon>Mentheae</taxon>
        <taxon>Salviinae</taxon>
        <taxon>Salvia</taxon>
        <taxon>Salvia subgen. Calosphace</taxon>
    </lineage>
</organism>
<name>A0ABD1IJQ7_SALDI</name>
<dbReference type="AlphaFoldDB" id="A0ABD1IJQ7"/>
<reference evidence="1 2" key="1">
    <citation type="submission" date="2024-06" db="EMBL/GenBank/DDBJ databases">
        <title>A chromosome level genome sequence of Diviner's sage (Salvia divinorum).</title>
        <authorList>
            <person name="Ford S.A."/>
            <person name="Ro D.-K."/>
            <person name="Ness R.W."/>
            <person name="Phillips M.A."/>
        </authorList>
    </citation>
    <scope>NUCLEOTIDE SEQUENCE [LARGE SCALE GENOMIC DNA]</scope>
    <source>
        <strain evidence="1">SAF-2024a</strain>
        <tissue evidence="1">Leaf</tissue>
    </source>
</reference>
<gene>
    <name evidence="1" type="ORF">AAHA92_00484</name>
</gene>
<keyword evidence="2" id="KW-1185">Reference proteome</keyword>
<evidence type="ECO:0000313" key="1">
    <source>
        <dbReference type="EMBL" id="KAL1568941.1"/>
    </source>
</evidence>
<evidence type="ECO:0000313" key="2">
    <source>
        <dbReference type="Proteomes" id="UP001567538"/>
    </source>
</evidence>
<proteinExistence type="predicted"/>
<protein>
    <submittedName>
        <fullName evidence="1">Uncharacterized protein</fullName>
    </submittedName>
</protein>
<comment type="caution">
    <text evidence="1">The sequence shown here is derived from an EMBL/GenBank/DDBJ whole genome shotgun (WGS) entry which is preliminary data.</text>
</comment>
<sequence length="165" mass="18216">MEFHLSLRLSRRHAADVTTNGQLRLTLPRIDAASVRHSVIFVAVCSPRRRHRAISVLAAPWLEGGASAAATSQPGSRRCCPPSNSVVCCHCPIQAAVGFTAARRGQLRTTQPRAPTCRSQVLKFPFFLRRDLVVLRKPHTDFLAWSVGVVIEKNVDKISVKIQKS</sequence>
<accession>A0ABD1IJQ7</accession>
<dbReference type="EMBL" id="JBEAFC010000001">
    <property type="protein sequence ID" value="KAL1568941.1"/>
    <property type="molecule type" value="Genomic_DNA"/>
</dbReference>
<dbReference type="Proteomes" id="UP001567538">
    <property type="component" value="Unassembled WGS sequence"/>
</dbReference>